<evidence type="ECO:0000256" key="1">
    <source>
        <dbReference type="ARBA" id="ARBA00011028"/>
    </source>
</evidence>
<comment type="similarity">
    <text evidence="1">Belongs to the bacterial solute-binding protein 9 family.</text>
</comment>
<dbReference type="GO" id="GO:0006829">
    <property type="term" value="P:zinc ion transport"/>
    <property type="evidence" value="ECO:0007669"/>
    <property type="project" value="UniProtKB-KW"/>
</dbReference>
<protein>
    <recommendedName>
        <fullName evidence="2">High-affinity zinc uptake system protein ZnuA</fullName>
    </recommendedName>
</protein>
<evidence type="ECO:0000256" key="6">
    <source>
        <dbReference type="SAM" id="MobiDB-lite"/>
    </source>
</evidence>
<dbReference type="InterPro" id="IPR006127">
    <property type="entry name" value="ZnuA-like"/>
</dbReference>
<dbReference type="OrthoDB" id="7346865at2"/>
<feature type="region of interest" description="Disordered" evidence="6">
    <location>
        <begin position="119"/>
        <end position="182"/>
    </location>
</feature>
<dbReference type="PANTHER" id="PTHR42953">
    <property type="entry name" value="HIGH-AFFINITY ZINC UPTAKE SYSTEM PROTEIN ZNUA-RELATED"/>
    <property type="match status" value="1"/>
</dbReference>
<dbReference type="PANTHER" id="PTHR42953:SF3">
    <property type="entry name" value="HIGH-AFFINITY ZINC UPTAKE SYSTEM PROTEIN ZNUA"/>
    <property type="match status" value="1"/>
</dbReference>
<dbReference type="InterPro" id="IPR050492">
    <property type="entry name" value="Bact_metal-bind_prot9"/>
</dbReference>
<evidence type="ECO:0000256" key="4">
    <source>
        <dbReference type="ARBA" id="ARBA00022729"/>
    </source>
</evidence>
<dbReference type="STRING" id="282683.SAMN04488105_11673"/>
<evidence type="ECO:0000256" key="5">
    <source>
        <dbReference type="ARBA" id="ARBA00022906"/>
    </source>
</evidence>
<evidence type="ECO:0000256" key="2">
    <source>
        <dbReference type="ARBA" id="ARBA00015915"/>
    </source>
</evidence>
<evidence type="ECO:0000313" key="8">
    <source>
        <dbReference type="EMBL" id="SDF28905.1"/>
    </source>
</evidence>
<reference evidence="9" key="1">
    <citation type="submission" date="2016-10" db="EMBL/GenBank/DDBJ databases">
        <authorList>
            <person name="Varghese N."/>
            <person name="Submissions S."/>
        </authorList>
    </citation>
    <scope>NUCLEOTIDE SEQUENCE [LARGE SCALE GENOMIC DNA]</scope>
    <source>
        <strain evidence="9">DSM 10146</strain>
    </source>
</reference>
<dbReference type="Pfam" id="PF01297">
    <property type="entry name" value="ZnuA"/>
    <property type="match status" value="1"/>
</dbReference>
<keyword evidence="5" id="KW-0406">Ion transport</keyword>
<keyword evidence="5" id="KW-0864">Zinc transport</keyword>
<feature type="signal peptide" evidence="7">
    <location>
        <begin position="1"/>
        <end position="17"/>
    </location>
</feature>
<dbReference type="Gene3D" id="3.40.50.1980">
    <property type="entry name" value="Nitrogenase molybdenum iron protein domain"/>
    <property type="match status" value="3"/>
</dbReference>
<dbReference type="GO" id="GO:0046872">
    <property type="term" value="F:metal ion binding"/>
    <property type="evidence" value="ECO:0007669"/>
    <property type="project" value="InterPro"/>
</dbReference>
<dbReference type="AlphaFoldDB" id="A0A1G7JVM8"/>
<sequence length="345" mass="36372">MLRSALPALLLATPLAAEVPVTVTDIAPVQGLVASVMGDLGSPGVLVPQGASPHDHALAPSEARSLQNAGLVFWIGPDLSPDIGRKIGTIASGATVVTLADLPVTQHLATRDEVIFEAGDDDHDHDHDDHDHDDHDHDGHDHDGHDHDEHGQDDHDHDGHDDDHAEDAHGHHHGPEDPHVWLSPDNAAAWLDVIAGALSEADPENAATYAANAETARAEIDAAVAQARETLAPAQDARYVVFHDGYQYFEAAFGLKVLGAIKLSDATDPSPAHLLALREAVAKTGAACIFAEPQFNPRLIDSVTEGNEVAVAELDPLGSTLEPGPGFYPAFITDLADRIAGCTGR</sequence>
<accession>A0A1G7JVM8</accession>
<dbReference type="EMBL" id="FNAV01000016">
    <property type="protein sequence ID" value="SDF28905.1"/>
    <property type="molecule type" value="Genomic_DNA"/>
</dbReference>
<dbReference type="Proteomes" id="UP000198994">
    <property type="component" value="Unassembled WGS sequence"/>
</dbReference>
<evidence type="ECO:0000256" key="7">
    <source>
        <dbReference type="SAM" id="SignalP"/>
    </source>
</evidence>
<organism evidence="8 9">
    <name type="scientific">Salipiger thiooxidans</name>
    <dbReference type="NCBI Taxonomy" id="282683"/>
    <lineage>
        <taxon>Bacteria</taxon>
        <taxon>Pseudomonadati</taxon>
        <taxon>Pseudomonadota</taxon>
        <taxon>Alphaproteobacteria</taxon>
        <taxon>Rhodobacterales</taxon>
        <taxon>Roseobacteraceae</taxon>
        <taxon>Salipiger</taxon>
    </lineage>
</organism>
<gene>
    <name evidence="8" type="ORF">SAMN04488105_11673</name>
</gene>
<name>A0A1G7JVM8_9RHOB</name>
<evidence type="ECO:0000313" key="9">
    <source>
        <dbReference type="Proteomes" id="UP000198994"/>
    </source>
</evidence>
<keyword evidence="3" id="KW-0813">Transport</keyword>
<dbReference type="SUPFAM" id="SSF53807">
    <property type="entry name" value="Helical backbone' metal receptor"/>
    <property type="match status" value="1"/>
</dbReference>
<evidence type="ECO:0000256" key="3">
    <source>
        <dbReference type="ARBA" id="ARBA00022448"/>
    </source>
</evidence>
<keyword evidence="5" id="KW-0862">Zinc</keyword>
<feature type="chain" id="PRO_5011449420" description="High-affinity zinc uptake system protein ZnuA" evidence="7">
    <location>
        <begin position="18"/>
        <end position="345"/>
    </location>
</feature>
<keyword evidence="4 7" id="KW-0732">Signal</keyword>
<proteinExistence type="inferred from homology"/>
<dbReference type="RefSeq" id="WP_089962795.1">
    <property type="nucleotide sequence ID" value="NZ_FNAV01000016.1"/>
</dbReference>
<keyword evidence="9" id="KW-1185">Reference proteome</keyword>
<feature type="compositionally biased region" description="Basic and acidic residues" evidence="6">
    <location>
        <begin position="122"/>
        <end position="179"/>
    </location>
</feature>